<dbReference type="EMBL" id="JBJKFK010000005">
    <property type="protein sequence ID" value="KAL3321218.1"/>
    <property type="molecule type" value="Genomic_DNA"/>
</dbReference>
<feature type="transmembrane region" description="Helical" evidence="1">
    <location>
        <begin position="129"/>
        <end position="149"/>
    </location>
</feature>
<sequence>MKNSSLALMRNVNNKKTISGSTSLKKLYGPTCQFMDDYFHLFLDSIFVIMFCLVSILLPSSYSQIRPGPIPNLTADLETRIHSYFDEYEDMLIISICSSFIVLSLLAIFLGVAIYLLVYHGKRTIAKSVSYGLLLLAFLNFAVIVYFILKQQSVLHRSENYIITSWNKVKDDESSKAIIQEFQRNYKCSFDVRPMTSAKGCVRKVLLPTWQLSFMVFGAFLFMALLVTRGIISICSSMHIVLTKEEKRDDNFHNIPQ</sequence>
<organism evidence="2 3">
    <name type="scientific">Cichlidogyrus casuarinus</name>
    <dbReference type="NCBI Taxonomy" id="1844966"/>
    <lineage>
        <taxon>Eukaryota</taxon>
        <taxon>Metazoa</taxon>
        <taxon>Spiralia</taxon>
        <taxon>Lophotrochozoa</taxon>
        <taxon>Platyhelminthes</taxon>
        <taxon>Monogenea</taxon>
        <taxon>Monopisthocotylea</taxon>
        <taxon>Dactylogyridea</taxon>
        <taxon>Ancyrocephalidae</taxon>
        <taxon>Cichlidogyrus</taxon>
    </lineage>
</organism>
<evidence type="ECO:0000256" key="1">
    <source>
        <dbReference type="SAM" id="Phobius"/>
    </source>
</evidence>
<comment type="caution">
    <text evidence="2">The sequence shown here is derived from an EMBL/GenBank/DDBJ whole genome shotgun (WGS) entry which is preliminary data.</text>
</comment>
<feature type="transmembrane region" description="Helical" evidence="1">
    <location>
        <begin position="212"/>
        <end position="232"/>
    </location>
</feature>
<accession>A0ABD2QNX0</accession>
<reference evidence="2 3" key="1">
    <citation type="submission" date="2024-11" db="EMBL/GenBank/DDBJ databases">
        <title>Adaptive evolution of stress response genes in parasites aligns with host niche diversity.</title>
        <authorList>
            <person name="Hahn C."/>
            <person name="Resl P."/>
        </authorList>
    </citation>
    <scope>NUCLEOTIDE SEQUENCE [LARGE SCALE GENOMIC DNA]</scope>
    <source>
        <strain evidence="2">EGGRZ-B1_66</strain>
        <tissue evidence="2">Body</tissue>
    </source>
</reference>
<protein>
    <submittedName>
        <fullName evidence="2">Uncharacterized protein</fullName>
    </submittedName>
</protein>
<keyword evidence="1" id="KW-1133">Transmembrane helix</keyword>
<evidence type="ECO:0000313" key="2">
    <source>
        <dbReference type="EMBL" id="KAL3321218.1"/>
    </source>
</evidence>
<gene>
    <name evidence="2" type="ORF">Ciccas_000096</name>
</gene>
<evidence type="ECO:0000313" key="3">
    <source>
        <dbReference type="Proteomes" id="UP001626550"/>
    </source>
</evidence>
<keyword evidence="1" id="KW-0472">Membrane</keyword>
<keyword evidence="3" id="KW-1185">Reference proteome</keyword>
<proteinExistence type="predicted"/>
<dbReference type="AlphaFoldDB" id="A0ABD2QNX0"/>
<name>A0ABD2QNX0_9PLAT</name>
<feature type="transmembrane region" description="Helical" evidence="1">
    <location>
        <begin position="92"/>
        <end position="117"/>
    </location>
</feature>
<dbReference type="Proteomes" id="UP001626550">
    <property type="component" value="Unassembled WGS sequence"/>
</dbReference>
<keyword evidence="1" id="KW-0812">Transmembrane</keyword>
<feature type="transmembrane region" description="Helical" evidence="1">
    <location>
        <begin position="38"/>
        <end position="58"/>
    </location>
</feature>